<dbReference type="VEuPathDB" id="FungiDB:CTRG_05511"/>
<accession>C5MHF7</accession>
<dbReference type="GO" id="GO:0006744">
    <property type="term" value="P:ubiquinone biosynthetic process"/>
    <property type="evidence" value="ECO:0007669"/>
    <property type="project" value="EnsemblFungi"/>
</dbReference>
<dbReference type="GO" id="GO:0140104">
    <property type="term" value="F:molecular carrier activity"/>
    <property type="evidence" value="ECO:0007669"/>
    <property type="project" value="EnsemblFungi"/>
</dbReference>
<dbReference type="CDD" id="cd07813">
    <property type="entry name" value="COQ10p_like"/>
    <property type="match status" value="1"/>
</dbReference>
<dbReference type="HOGENOM" id="CLU_079653_1_2_1"/>
<dbReference type="Proteomes" id="UP000002037">
    <property type="component" value="Unassembled WGS sequence"/>
</dbReference>
<evidence type="ECO:0000313" key="6">
    <source>
        <dbReference type="Proteomes" id="UP000002037"/>
    </source>
</evidence>
<dbReference type="OrthoDB" id="292693at2759"/>
<dbReference type="GeneID" id="8300645"/>
<dbReference type="InterPro" id="IPR044996">
    <property type="entry name" value="COQ10-like"/>
</dbReference>
<dbReference type="InterPro" id="IPR005031">
    <property type="entry name" value="COQ10_START"/>
</dbReference>
<dbReference type="Pfam" id="PF03364">
    <property type="entry name" value="Polyketide_cyc"/>
    <property type="match status" value="1"/>
</dbReference>
<comment type="function">
    <text evidence="3">Required for the function of coenzyme Q in the respiratory chain. May serve as a chaperone or may be involved in the transport of Q6 from its site of synthesis to the catalytic sites of the respiratory complexes.</text>
</comment>
<dbReference type="STRING" id="294747.C5MHF7"/>
<dbReference type="PANTHER" id="PTHR12901:SF10">
    <property type="entry name" value="COENZYME Q-BINDING PROTEIN COQ10, MITOCHONDRIAL"/>
    <property type="match status" value="1"/>
</dbReference>
<reference evidence="5 6" key="1">
    <citation type="journal article" date="2009" name="Nature">
        <title>Evolution of pathogenicity and sexual reproduction in eight Candida genomes.</title>
        <authorList>
            <person name="Butler G."/>
            <person name="Rasmussen M.D."/>
            <person name="Lin M.F."/>
            <person name="Santos M.A."/>
            <person name="Sakthikumar S."/>
            <person name="Munro C.A."/>
            <person name="Rheinbay E."/>
            <person name="Grabherr M."/>
            <person name="Forche A."/>
            <person name="Reedy J.L."/>
            <person name="Agrafioti I."/>
            <person name="Arnaud M.B."/>
            <person name="Bates S."/>
            <person name="Brown A.J."/>
            <person name="Brunke S."/>
            <person name="Costanzo M.C."/>
            <person name="Fitzpatrick D.A."/>
            <person name="de Groot P.W."/>
            <person name="Harris D."/>
            <person name="Hoyer L.L."/>
            <person name="Hube B."/>
            <person name="Klis F.M."/>
            <person name="Kodira C."/>
            <person name="Lennard N."/>
            <person name="Logue M.E."/>
            <person name="Martin R."/>
            <person name="Neiman A.M."/>
            <person name="Nikolaou E."/>
            <person name="Quail M.A."/>
            <person name="Quinn J."/>
            <person name="Santos M.C."/>
            <person name="Schmitzberger F.F."/>
            <person name="Sherlock G."/>
            <person name="Shah P."/>
            <person name="Silverstein K.A."/>
            <person name="Skrzypek M.S."/>
            <person name="Soll D."/>
            <person name="Staggs R."/>
            <person name="Stansfield I."/>
            <person name="Stumpf M.P."/>
            <person name="Sudbery P.E."/>
            <person name="Srikantha T."/>
            <person name="Zeng Q."/>
            <person name="Berman J."/>
            <person name="Berriman M."/>
            <person name="Heitman J."/>
            <person name="Gow N.A."/>
            <person name="Lorenz M.C."/>
            <person name="Birren B.W."/>
            <person name="Kellis M."/>
            <person name="Cuomo C.A."/>
        </authorList>
    </citation>
    <scope>NUCLEOTIDE SEQUENCE [LARGE SCALE GENOMIC DNA]</scope>
    <source>
        <strain evidence="6">ATCC MYA-3404 / T1</strain>
    </source>
</reference>
<dbReference type="GO" id="GO:0045333">
    <property type="term" value="P:cellular respiration"/>
    <property type="evidence" value="ECO:0007669"/>
    <property type="project" value="InterPro"/>
</dbReference>
<dbReference type="eggNOG" id="KOG3177">
    <property type="taxonomic scope" value="Eukaryota"/>
</dbReference>
<dbReference type="EMBL" id="GG692402">
    <property type="protein sequence ID" value="EER31059.1"/>
    <property type="molecule type" value="Genomic_DNA"/>
</dbReference>
<evidence type="ECO:0000256" key="3">
    <source>
        <dbReference type="ARBA" id="ARBA00024947"/>
    </source>
</evidence>
<sequence>MITRVRPCYNTTRTTIRTFFGSSKPQSYELSKILHGSPEQVYNIVSQVDKYKQFVPFVEESFISDKEQETNIPTKAGLVVGWKDIVERFECDLKCIKNCKVNAKSIQLDLFENLETEWNFKEFSKDKCQVDFKLLYKFKNPLYDKVSFMFAPQVTEIMIGAFEKRLKKLRIEENMHKKHMKSKL</sequence>
<dbReference type="GO" id="GO:0048039">
    <property type="term" value="F:ubiquinone binding"/>
    <property type="evidence" value="ECO:0007669"/>
    <property type="project" value="EnsemblFungi"/>
</dbReference>
<evidence type="ECO:0000313" key="5">
    <source>
        <dbReference type="EMBL" id="EER31059.1"/>
    </source>
</evidence>
<dbReference type="SUPFAM" id="SSF55961">
    <property type="entry name" value="Bet v1-like"/>
    <property type="match status" value="1"/>
</dbReference>
<name>C5MHF7_CANTT</name>
<gene>
    <name evidence="5" type="ORF">CTRG_05511</name>
</gene>
<organism evidence="5 6">
    <name type="scientific">Candida tropicalis (strain ATCC MYA-3404 / T1)</name>
    <name type="common">Yeast</name>
    <dbReference type="NCBI Taxonomy" id="294747"/>
    <lineage>
        <taxon>Eukaryota</taxon>
        <taxon>Fungi</taxon>
        <taxon>Dikarya</taxon>
        <taxon>Ascomycota</taxon>
        <taxon>Saccharomycotina</taxon>
        <taxon>Pichiomycetes</taxon>
        <taxon>Debaryomycetaceae</taxon>
        <taxon>Candida/Lodderomyces clade</taxon>
        <taxon>Candida</taxon>
    </lineage>
</organism>
<dbReference type="PANTHER" id="PTHR12901">
    <property type="entry name" value="SPERM PROTEIN HOMOLOG"/>
    <property type="match status" value="1"/>
</dbReference>
<feature type="domain" description="Coenzyme Q-binding protein COQ10 START" evidence="4">
    <location>
        <begin position="37"/>
        <end position="162"/>
    </location>
</feature>
<dbReference type="KEGG" id="ctp:CTRG_05511"/>
<keyword evidence="6" id="KW-1185">Reference proteome</keyword>
<dbReference type="RefSeq" id="XP_002551213.1">
    <property type="nucleotide sequence ID" value="XM_002551167.1"/>
</dbReference>
<comment type="similarity">
    <text evidence="1">Belongs to the COQ10 family.</text>
</comment>
<evidence type="ECO:0000256" key="1">
    <source>
        <dbReference type="ARBA" id="ARBA00006885"/>
    </source>
</evidence>
<evidence type="ECO:0000256" key="2">
    <source>
        <dbReference type="ARBA" id="ARBA00011814"/>
    </source>
</evidence>
<evidence type="ECO:0000259" key="4">
    <source>
        <dbReference type="Pfam" id="PF03364"/>
    </source>
</evidence>
<proteinExistence type="inferred from homology"/>
<dbReference type="AlphaFoldDB" id="C5MHF7"/>
<dbReference type="GO" id="GO:0005743">
    <property type="term" value="C:mitochondrial inner membrane"/>
    <property type="evidence" value="ECO:0007669"/>
    <property type="project" value="EnsemblFungi"/>
</dbReference>
<dbReference type="InterPro" id="IPR023393">
    <property type="entry name" value="START-like_dom_sf"/>
</dbReference>
<dbReference type="Gene3D" id="3.30.530.20">
    <property type="match status" value="1"/>
</dbReference>
<comment type="subunit">
    <text evidence="2">Interacts with coenzyme Q.</text>
</comment>
<protein>
    <recommendedName>
        <fullName evidence="4">Coenzyme Q-binding protein COQ10 START domain-containing protein</fullName>
    </recommendedName>
</protein>